<dbReference type="Proteomes" id="UP000626109">
    <property type="component" value="Unassembled WGS sequence"/>
</dbReference>
<dbReference type="Pfam" id="PF01535">
    <property type="entry name" value="PPR"/>
    <property type="match status" value="4"/>
</dbReference>
<organism evidence="5 6">
    <name type="scientific">Polarella glacialis</name>
    <name type="common">Dinoflagellate</name>
    <dbReference type="NCBI Taxonomy" id="89957"/>
    <lineage>
        <taxon>Eukaryota</taxon>
        <taxon>Sar</taxon>
        <taxon>Alveolata</taxon>
        <taxon>Dinophyceae</taxon>
        <taxon>Suessiales</taxon>
        <taxon>Suessiaceae</taxon>
        <taxon>Polarella</taxon>
    </lineage>
</organism>
<dbReference type="Pfam" id="PF00300">
    <property type="entry name" value="His_Phos_1"/>
    <property type="match status" value="1"/>
</dbReference>
<evidence type="ECO:0000256" key="3">
    <source>
        <dbReference type="SAM" id="MobiDB-lite"/>
    </source>
</evidence>
<feature type="compositionally biased region" description="Low complexity" evidence="3">
    <location>
        <begin position="297"/>
        <end position="334"/>
    </location>
</feature>
<dbReference type="Pfam" id="PF13812">
    <property type="entry name" value="PPR_3"/>
    <property type="match status" value="2"/>
</dbReference>
<feature type="repeat" description="PPR" evidence="2">
    <location>
        <begin position="79"/>
        <end position="113"/>
    </location>
</feature>
<dbReference type="SUPFAM" id="SSF53254">
    <property type="entry name" value="Phosphoglycerate mutase-like"/>
    <property type="match status" value="1"/>
</dbReference>
<dbReference type="NCBIfam" id="TIGR00756">
    <property type="entry name" value="PPR"/>
    <property type="match status" value="2"/>
</dbReference>
<dbReference type="InterPro" id="IPR013078">
    <property type="entry name" value="His_Pase_superF_clade-1"/>
</dbReference>
<protein>
    <recommendedName>
        <fullName evidence="7">Pentatricopeptide repeat-containing protein, chloroplastic</fullName>
    </recommendedName>
</protein>
<feature type="repeat" description="PPR" evidence="2">
    <location>
        <begin position="442"/>
        <end position="476"/>
    </location>
</feature>
<keyword evidence="1" id="KW-0677">Repeat</keyword>
<keyword evidence="4" id="KW-0812">Transmembrane</keyword>
<evidence type="ECO:0000256" key="4">
    <source>
        <dbReference type="SAM" id="Phobius"/>
    </source>
</evidence>
<name>A0A813JA36_POLGL</name>
<evidence type="ECO:0000313" key="5">
    <source>
        <dbReference type="EMBL" id="CAE8672372.1"/>
    </source>
</evidence>
<dbReference type="InterPro" id="IPR029033">
    <property type="entry name" value="His_PPase_superfam"/>
</dbReference>
<evidence type="ECO:0000256" key="1">
    <source>
        <dbReference type="ARBA" id="ARBA00022737"/>
    </source>
</evidence>
<feature type="repeat" description="PPR" evidence="2">
    <location>
        <begin position="1359"/>
        <end position="1393"/>
    </location>
</feature>
<dbReference type="Gene3D" id="1.25.40.10">
    <property type="entry name" value="Tetratricopeptide repeat domain"/>
    <property type="match status" value="6"/>
</dbReference>
<sequence>MPERRLTQTEVSFGAAISACDEGGQWQQALGTLAGASTAGVVPNEISYSSAISACKSGGQWQVALHLLQRMPAMRLATHEISYHSAMLTCLSCQRWPEALGLLQEMLRRAVDPELPSCGAVIAECEQRGLFGTEGSVACEIATNAIMCVVNCGTGAVPKQRGIGTTVVLSGLAAKQLPHVAEKVVSFMLANHVEVNVIHCNAAISACEKGSQWNLALRILNSMTGTSVQPDTISYNAAISACARGEQWRLALSLVNSMPLMRVAPNTISFTAGISGCENVGLWQMALGLLGSMTQPNNNKNKNNNNNNSNSDNNNNNNNNRNNNNINNRNNNNNLPNSISFNAASSACSKGGQWQLSLVLLHKMPQLRVRQDAISYSTAITACDSGHKWQLALLLLCGMPTQRVAPDATSHSACLRSCEQRGQWRVALDLVRGMPGLTVRADVNSFVSIISSFESSGQWHLALQLLSRLTAWRVVPHEMVFNAAMSSCGDALQWTLAMNILATMLGVTVRPDVISCNAAVSACSRARQWQRAVGSWVQLAALRLRPSEISFNAAISACESGQWEFALGLLRSMPESRFAPNVISLNAATSSCEKASCWKEALSLLTRMPSMQLVPDTISYNAAISSCEQAGPLRATLSLLNDMFLERAQPDAISFTATLRACEKHGEWKSVPEVISKMRLRQLALLIGLYGLAPYLWLAFGLGFIHRLFLSQRWGYAKAPPRLYPPFSLSQRKLRDFPLADFGALPPSSEAKPVVSDLGDLPPASEAKPVVSSEAKPVVSDLGRTGGECIFFLENARRVPFLDAVRDMTCEAVNVRASHPFVRAWAETAAGDVIGKVAEWFSARNLGFQLAENGAAKSSVSFQILDSKALPKGRKVIYFVRHGESQWNKAQSKMNLHEMARTTDHGLSDKGKQIQEEVAKKVSAGEKGDPALAAILKPDVVFTSPLCRALETAVIGLLPVLGGVGERQRENFGGLDTHCTKQGREIVENGLEELRALYADQENKEMVNSYGTLFFDTEEVQDKWWPEGQSESSQQLLVRMQEFMNQLLYSHSLFIRSILRKFLSDDFRREQPQLAFSLGHDKLSNCGVVRAELDPSRSLEESPLVKAELVLGSELMSEGLAAEAISSAQNAAVEVTADFSCRLLAGESLRPAALVASRRRSQLPTGLRRFRAKLRGHAAGAETESPEAKLLLNWGTAAEPLKEDVLAALRPELGRWRANSKLPTTVLSGLARKRLPDAAWQVLSVMREQRVEVNVYHCSAAISACEKAGRWQLALEILAQMPEMGITANYFSYNAAMSACGKAGLWQPALALLHNMPQMRVAADQMSYSAAISACERGGVWELALDLFEQMHGAQISPDAISYGSAISACEKGGQWQLAFECLSQMPAARAAPDELTCHAGSGLLMLSLDSTDPIARAYVYMVVVTSLALTWRMVPKWVPSFRFGDLYDAGITIYLLIVGSWFYMQQPVRALAPLFFADPAGAVVGKFCSKRGFNYVWWENKTIMGTLAVFVFAFLSLDVPGLAPRAGIAFASALCEAFGGKTFDNAVIAIPVLGGWAYYHWGEA</sequence>
<feature type="repeat" description="PPR" evidence="2">
    <location>
        <begin position="231"/>
        <end position="265"/>
    </location>
</feature>
<dbReference type="EMBL" id="CAJNNW010024433">
    <property type="protein sequence ID" value="CAE8672372.1"/>
    <property type="molecule type" value="Genomic_DNA"/>
</dbReference>
<keyword evidence="4" id="KW-1133">Transmembrane helix</keyword>
<dbReference type="PANTHER" id="PTHR47936">
    <property type="entry name" value="PPR_LONG DOMAIN-CONTAINING PROTEIN"/>
    <property type="match status" value="1"/>
</dbReference>
<dbReference type="PROSITE" id="PS51375">
    <property type="entry name" value="PPR"/>
    <property type="match status" value="7"/>
</dbReference>
<feature type="region of interest" description="Disordered" evidence="3">
    <location>
        <begin position="293"/>
        <end position="334"/>
    </location>
</feature>
<dbReference type="InterPro" id="IPR011990">
    <property type="entry name" value="TPR-like_helical_dom_sf"/>
</dbReference>
<evidence type="ECO:0008006" key="7">
    <source>
        <dbReference type="Google" id="ProtNLM"/>
    </source>
</evidence>
<feature type="repeat" description="PPR" evidence="2">
    <location>
        <begin position="1324"/>
        <end position="1358"/>
    </location>
</feature>
<proteinExistence type="predicted"/>
<feature type="repeat" description="PPR" evidence="2">
    <location>
        <begin position="1254"/>
        <end position="1288"/>
    </location>
</feature>
<reference evidence="5" key="1">
    <citation type="submission" date="2021-02" db="EMBL/GenBank/DDBJ databases">
        <authorList>
            <person name="Dougan E. K."/>
            <person name="Rhodes N."/>
            <person name="Thang M."/>
            <person name="Chan C."/>
        </authorList>
    </citation>
    <scope>NUCLEOTIDE SEQUENCE</scope>
</reference>
<evidence type="ECO:0000313" key="6">
    <source>
        <dbReference type="Proteomes" id="UP000626109"/>
    </source>
</evidence>
<feature type="transmembrane region" description="Helical" evidence="4">
    <location>
        <begin position="1418"/>
        <end position="1435"/>
    </location>
</feature>
<dbReference type="InterPro" id="IPR002885">
    <property type="entry name" value="PPR_rpt"/>
</dbReference>
<feature type="transmembrane region" description="Helical" evidence="4">
    <location>
        <begin position="683"/>
        <end position="705"/>
    </location>
</feature>
<dbReference type="SMART" id="SM00855">
    <property type="entry name" value="PGAM"/>
    <property type="match status" value="1"/>
</dbReference>
<feature type="transmembrane region" description="Helical" evidence="4">
    <location>
        <begin position="1504"/>
        <end position="1524"/>
    </location>
</feature>
<evidence type="ECO:0000256" key="2">
    <source>
        <dbReference type="PROSITE-ProRule" id="PRU00708"/>
    </source>
</evidence>
<dbReference type="Gene3D" id="3.40.50.1240">
    <property type="entry name" value="Phosphoglycerate mutase-like"/>
    <property type="match status" value="1"/>
</dbReference>
<feature type="repeat" description="PPR" evidence="2">
    <location>
        <begin position="1289"/>
        <end position="1323"/>
    </location>
</feature>
<accession>A0A813JA36</accession>
<feature type="transmembrane region" description="Helical" evidence="4">
    <location>
        <begin position="1447"/>
        <end position="1465"/>
    </location>
</feature>
<gene>
    <name evidence="5" type="ORF">PGLA2088_LOCUS18032</name>
</gene>
<comment type="caution">
    <text evidence="5">The sequence shown here is derived from an EMBL/GenBank/DDBJ whole genome shotgun (WGS) entry which is preliminary data.</text>
</comment>
<keyword evidence="4" id="KW-0472">Membrane</keyword>
<dbReference type="CDD" id="cd07067">
    <property type="entry name" value="HP_PGM_like"/>
    <property type="match status" value="1"/>
</dbReference>
<dbReference type="PANTHER" id="PTHR47936:SF1">
    <property type="entry name" value="PENTATRICOPEPTIDE REPEAT-CONTAINING PROTEIN GUN1, CHLOROPLASTIC"/>
    <property type="match status" value="1"/>
</dbReference>